<proteinExistence type="predicted"/>
<dbReference type="AlphaFoldDB" id="A0A3B0XNJ8"/>
<accession>A0A3B0XNJ8</accession>
<sequence length="38" mass="4548">MFQIKKSRKKRNENNKTTYPALIESTGINPEQYPDYED</sequence>
<reference evidence="2" key="1">
    <citation type="submission" date="2018-06" db="EMBL/GenBank/DDBJ databases">
        <authorList>
            <person name="Zhirakovskaya E."/>
        </authorList>
    </citation>
    <scope>NUCLEOTIDE SEQUENCE</scope>
</reference>
<gene>
    <name evidence="2" type="ORF">MNBD_GAMMA10-1289</name>
</gene>
<organism evidence="2">
    <name type="scientific">hydrothermal vent metagenome</name>
    <dbReference type="NCBI Taxonomy" id="652676"/>
    <lineage>
        <taxon>unclassified sequences</taxon>
        <taxon>metagenomes</taxon>
        <taxon>ecological metagenomes</taxon>
    </lineage>
</organism>
<dbReference type="EMBL" id="UOFJ01000487">
    <property type="protein sequence ID" value="VAW70055.1"/>
    <property type="molecule type" value="Genomic_DNA"/>
</dbReference>
<protein>
    <submittedName>
        <fullName evidence="2">Uncharacterized protein</fullName>
    </submittedName>
</protein>
<evidence type="ECO:0000256" key="1">
    <source>
        <dbReference type="SAM" id="MobiDB-lite"/>
    </source>
</evidence>
<feature type="region of interest" description="Disordered" evidence="1">
    <location>
        <begin position="1"/>
        <end position="38"/>
    </location>
</feature>
<evidence type="ECO:0000313" key="2">
    <source>
        <dbReference type="EMBL" id="VAW70055.1"/>
    </source>
</evidence>
<name>A0A3B0XNJ8_9ZZZZ</name>
<feature type="compositionally biased region" description="Basic residues" evidence="1">
    <location>
        <begin position="1"/>
        <end position="11"/>
    </location>
</feature>